<dbReference type="InterPro" id="IPR036249">
    <property type="entry name" value="Thioredoxin-like_sf"/>
</dbReference>
<dbReference type="Gene3D" id="1.20.1050.10">
    <property type="match status" value="1"/>
</dbReference>
<evidence type="ECO:0000259" key="2">
    <source>
        <dbReference type="PROSITE" id="PS50404"/>
    </source>
</evidence>
<protein>
    <submittedName>
        <fullName evidence="4">Maleylacetoacetate isomerase</fullName>
        <ecNumber evidence="4">5.2.1.2</ecNumber>
    </submittedName>
</protein>
<dbReference type="InterPro" id="IPR034333">
    <property type="entry name" value="GST_Zeta_N"/>
</dbReference>
<dbReference type="SFLD" id="SFLDS00019">
    <property type="entry name" value="Glutathione_Transferase_(cytos"/>
    <property type="match status" value="1"/>
</dbReference>
<evidence type="ECO:0000259" key="3">
    <source>
        <dbReference type="PROSITE" id="PS50405"/>
    </source>
</evidence>
<dbReference type="InterPro" id="IPR010987">
    <property type="entry name" value="Glutathione-S-Trfase_C-like"/>
</dbReference>
<feature type="domain" description="GST N-terminal" evidence="2">
    <location>
        <begin position="1"/>
        <end position="83"/>
    </location>
</feature>
<dbReference type="SUPFAM" id="SSF47616">
    <property type="entry name" value="GST C-terminal domain-like"/>
    <property type="match status" value="1"/>
</dbReference>
<dbReference type="RefSeq" id="WP_199051758.1">
    <property type="nucleotide sequence ID" value="NZ_JAELXT010000053.1"/>
</dbReference>
<reference evidence="5" key="1">
    <citation type="submission" date="2020-12" db="EMBL/GenBank/DDBJ databases">
        <title>Hymenobacter sp.</title>
        <authorList>
            <person name="Kim M.K."/>
        </authorList>
    </citation>
    <scope>NUCLEOTIDE SEQUENCE [LARGE SCALE GENOMIC DNA]</scope>
    <source>
        <strain evidence="5">BT325</strain>
    </source>
</reference>
<gene>
    <name evidence="4" type="primary">maiA</name>
    <name evidence="4" type="ORF">JAO75_24155</name>
</gene>
<feature type="domain" description="GST C-terminal" evidence="3">
    <location>
        <begin position="88"/>
        <end position="211"/>
    </location>
</feature>
<dbReference type="PROSITE" id="PS50405">
    <property type="entry name" value="GST_CTER"/>
    <property type="match status" value="1"/>
</dbReference>
<dbReference type="CDD" id="cd03191">
    <property type="entry name" value="GST_C_Zeta"/>
    <property type="match status" value="1"/>
</dbReference>
<dbReference type="Pfam" id="PF13410">
    <property type="entry name" value="GST_C_2"/>
    <property type="match status" value="1"/>
</dbReference>
<sequence>MKLYTYWRSTSSYRVRIALALKKLEAEQAFVHLVRNGGEQNAPSYRAINPQGRVPTLELDDGRILIQSPAILEYLEEIYPTPALLPADPMARAKVRAVASIIGCDVHPLHNIGPLNHLRKKFGRSEPEVTAWIATWVGQGLSTVETLIGNEGFCFGPEPTLADVFLLPQLYAARRFAVSLEAYPRILRVEKVASEHSAFLIAHPANQPDAE</sequence>
<dbReference type="Proteomes" id="UP000620670">
    <property type="component" value="Unassembled WGS sequence"/>
</dbReference>
<dbReference type="InterPro" id="IPR036282">
    <property type="entry name" value="Glutathione-S-Trfase_C_sf"/>
</dbReference>
<dbReference type="SFLD" id="SFLDG00358">
    <property type="entry name" value="Main_(cytGST)"/>
    <property type="match status" value="1"/>
</dbReference>
<dbReference type="SUPFAM" id="SSF52833">
    <property type="entry name" value="Thioredoxin-like"/>
    <property type="match status" value="1"/>
</dbReference>
<evidence type="ECO:0000313" key="4">
    <source>
        <dbReference type="EMBL" id="MBJ6128489.1"/>
    </source>
</evidence>
<dbReference type="Pfam" id="PF13417">
    <property type="entry name" value="GST_N_3"/>
    <property type="match status" value="1"/>
</dbReference>
<evidence type="ECO:0000256" key="1">
    <source>
        <dbReference type="ARBA" id="ARBA00010007"/>
    </source>
</evidence>
<dbReference type="EC" id="5.2.1.2" evidence="4"/>
<dbReference type="InterPro" id="IPR034330">
    <property type="entry name" value="GST_Zeta_C"/>
</dbReference>
<dbReference type="InterPro" id="IPR040079">
    <property type="entry name" value="Glutathione_S-Trfase"/>
</dbReference>
<comment type="similarity">
    <text evidence="1">Belongs to the GST superfamily. Zeta family.</text>
</comment>
<dbReference type="PANTHER" id="PTHR42673">
    <property type="entry name" value="MALEYLACETOACETATE ISOMERASE"/>
    <property type="match status" value="1"/>
</dbReference>
<keyword evidence="4" id="KW-0413">Isomerase</keyword>
<dbReference type="PROSITE" id="PS50404">
    <property type="entry name" value="GST_NTER"/>
    <property type="match status" value="1"/>
</dbReference>
<dbReference type="GO" id="GO:0016034">
    <property type="term" value="F:maleylacetoacetate isomerase activity"/>
    <property type="evidence" value="ECO:0007669"/>
    <property type="project" value="UniProtKB-EC"/>
</dbReference>
<dbReference type="CDD" id="cd03042">
    <property type="entry name" value="GST_N_Zeta"/>
    <property type="match status" value="1"/>
</dbReference>
<keyword evidence="5" id="KW-1185">Reference proteome</keyword>
<organism evidence="4 5">
    <name type="scientific">Microvirga splendida</name>
    <dbReference type="NCBI Taxonomy" id="2795727"/>
    <lineage>
        <taxon>Bacteria</taxon>
        <taxon>Pseudomonadati</taxon>
        <taxon>Pseudomonadota</taxon>
        <taxon>Alphaproteobacteria</taxon>
        <taxon>Hyphomicrobiales</taxon>
        <taxon>Methylobacteriaceae</taxon>
        <taxon>Microvirga</taxon>
    </lineage>
</organism>
<dbReference type="NCBIfam" id="TIGR01262">
    <property type="entry name" value="maiA"/>
    <property type="match status" value="1"/>
</dbReference>
<dbReference type="EMBL" id="JAELXT010000053">
    <property type="protein sequence ID" value="MBJ6128489.1"/>
    <property type="molecule type" value="Genomic_DNA"/>
</dbReference>
<comment type="caution">
    <text evidence="4">The sequence shown here is derived from an EMBL/GenBank/DDBJ whole genome shotgun (WGS) entry which is preliminary data.</text>
</comment>
<proteinExistence type="inferred from homology"/>
<evidence type="ECO:0000313" key="5">
    <source>
        <dbReference type="Proteomes" id="UP000620670"/>
    </source>
</evidence>
<name>A0ABS0Y866_9HYPH</name>
<accession>A0ABS0Y866</accession>
<dbReference type="InterPro" id="IPR005955">
    <property type="entry name" value="GST_Zeta"/>
</dbReference>
<dbReference type="Gene3D" id="3.40.30.10">
    <property type="entry name" value="Glutaredoxin"/>
    <property type="match status" value="1"/>
</dbReference>
<dbReference type="PANTHER" id="PTHR42673:SF21">
    <property type="entry name" value="GLUTATHIONE S-TRANSFERASE YFCF"/>
    <property type="match status" value="1"/>
</dbReference>
<dbReference type="InterPro" id="IPR004045">
    <property type="entry name" value="Glutathione_S-Trfase_N"/>
</dbReference>